<dbReference type="GeneID" id="20716148"/>
<organism evidence="1 2">
    <name type="scientific">Theileria orientalis strain Shintoku</name>
    <dbReference type="NCBI Taxonomy" id="869250"/>
    <lineage>
        <taxon>Eukaryota</taxon>
        <taxon>Sar</taxon>
        <taxon>Alveolata</taxon>
        <taxon>Apicomplexa</taxon>
        <taxon>Aconoidasida</taxon>
        <taxon>Piroplasmida</taxon>
        <taxon>Theileriidae</taxon>
        <taxon>Theileria</taxon>
    </lineage>
</organism>
<reference evidence="1 2" key="1">
    <citation type="journal article" date="2012" name="MBio">
        <title>Comparative genome analysis of three eukaryotic parasites with differing abilities to transform leukocytes reveals key mediators of Theileria-induced leukocyte transformation.</title>
        <authorList>
            <person name="Hayashida K."/>
            <person name="Hara Y."/>
            <person name="Abe T."/>
            <person name="Yamasaki C."/>
            <person name="Toyoda A."/>
            <person name="Kosuge T."/>
            <person name="Suzuki Y."/>
            <person name="Sato Y."/>
            <person name="Kawashima S."/>
            <person name="Katayama T."/>
            <person name="Wakaguri H."/>
            <person name="Inoue N."/>
            <person name="Homma K."/>
            <person name="Tada-Umezaki M."/>
            <person name="Yagi Y."/>
            <person name="Fujii Y."/>
            <person name="Habara T."/>
            <person name="Kanehisa M."/>
            <person name="Watanabe H."/>
            <person name="Ito K."/>
            <person name="Gojobori T."/>
            <person name="Sugawara H."/>
            <person name="Imanishi T."/>
            <person name="Weir W."/>
            <person name="Gardner M."/>
            <person name="Pain A."/>
            <person name="Shiels B."/>
            <person name="Hattori M."/>
            <person name="Nene V."/>
            <person name="Sugimoto C."/>
        </authorList>
    </citation>
    <scope>NUCLEOTIDE SEQUENCE [LARGE SCALE GENOMIC DNA]</scope>
    <source>
        <strain evidence="1 2">Shintoku</strain>
    </source>
</reference>
<protein>
    <submittedName>
        <fullName evidence="1">Uncharacterized protein</fullName>
    </submittedName>
</protein>
<evidence type="ECO:0000313" key="1">
    <source>
        <dbReference type="EMBL" id="BAM41663.1"/>
    </source>
</evidence>
<gene>
    <name evidence="1" type="ORF">TOT_040000044</name>
</gene>
<dbReference type="VEuPathDB" id="PiroplasmaDB:TOT_040000044"/>
<proteinExistence type="predicted"/>
<dbReference type="RefSeq" id="XP_009691964.1">
    <property type="nucleotide sequence ID" value="XM_009693669.1"/>
</dbReference>
<name>J4C8Z8_THEOR</name>
<accession>J4C8Z8</accession>
<dbReference type="KEGG" id="tot:TOT_040000044"/>
<dbReference type="AlphaFoldDB" id="J4C8Z8"/>
<sequence length="70" mass="8004">MVTGNNTYTSVRIINTNKFLQLYTPLQPNIPVSLKILQKLFIGTFPSKITLSPTMYSSPQIFQNNEKIEK</sequence>
<dbReference type="Proteomes" id="UP000003786">
    <property type="component" value="Chromosome 4"/>
</dbReference>
<keyword evidence="2" id="KW-1185">Reference proteome</keyword>
<dbReference type="EMBL" id="AP011949">
    <property type="protein sequence ID" value="BAM41663.1"/>
    <property type="molecule type" value="Genomic_DNA"/>
</dbReference>
<evidence type="ECO:0000313" key="2">
    <source>
        <dbReference type="Proteomes" id="UP000003786"/>
    </source>
</evidence>